<reference evidence="4" key="1">
    <citation type="submission" date="2019-10" db="EMBL/GenBank/DDBJ databases">
        <authorList>
            <person name="Zhang R."/>
            <person name="Pan Y."/>
            <person name="Wang J."/>
            <person name="Ma R."/>
            <person name="Yu S."/>
        </authorList>
    </citation>
    <scope>NUCLEOTIDE SEQUENCE</scope>
    <source>
        <strain evidence="4">LA-IB0</strain>
        <tissue evidence="4">Leaf</tissue>
    </source>
</reference>
<evidence type="ECO:0000313" key="4">
    <source>
        <dbReference type="EMBL" id="KAG8386568.1"/>
    </source>
</evidence>
<dbReference type="PANTHER" id="PTHR24299:SF59">
    <property type="entry name" value="CYTOCHROME P450 SUPERFAMILY PROTEIN"/>
    <property type="match status" value="1"/>
</dbReference>
<dbReference type="InterPro" id="IPR002401">
    <property type="entry name" value="Cyt_P450_E_grp-I"/>
</dbReference>
<dbReference type="GO" id="GO:0020037">
    <property type="term" value="F:heme binding"/>
    <property type="evidence" value="ECO:0007669"/>
    <property type="project" value="InterPro"/>
</dbReference>
<dbReference type="InterPro" id="IPR036396">
    <property type="entry name" value="Cyt_P450_sf"/>
</dbReference>
<dbReference type="GO" id="GO:0004497">
    <property type="term" value="F:monooxygenase activity"/>
    <property type="evidence" value="ECO:0007669"/>
    <property type="project" value="InterPro"/>
</dbReference>
<evidence type="ECO:0008006" key="6">
    <source>
        <dbReference type="Google" id="ProtNLM"/>
    </source>
</evidence>
<keyword evidence="3" id="KW-1133">Transmembrane helix</keyword>
<proteinExistence type="predicted"/>
<dbReference type="SUPFAM" id="SSF48264">
    <property type="entry name" value="Cytochrome P450"/>
    <property type="match status" value="1"/>
</dbReference>
<comment type="subcellular location">
    <subcellularLocation>
        <location evidence="1">Membrane</location>
        <topology evidence="1">Single-pass membrane protein</topology>
    </subcellularLocation>
</comment>
<dbReference type="PANTHER" id="PTHR24299">
    <property type="entry name" value="CYTOCHROME P450 FAMILY 1"/>
    <property type="match status" value="1"/>
</dbReference>
<keyword evidence="5" id="KW-1185">Reference proteome</keyword>
<dbReference type="EMBL" id="WHWC01000003">
    <property type="protein sequence ID" value="KAG8386568.1"/>
    <property type="molecule type" value="Genomic_DNA"/>
</dbReference>
<dbReference type="Pfam" id="PF00067">
    <property type="entry name" value="p450"/>
    <property type="match status" value="1"/>
</dbReference>
<evidence type="ECO:0000256" key="3">
    <source>
        <dbReference type="SAM" id="Phobius"/>
    </source>
</evidence>
<keyword evidence="3" id="KW-0472">Membrane</keyword>
<comment type="caution">
    <text evidence="4">The sequence shown here is derived from an EMBL/GenBank/DDBJ whole genome shotgun (WGS) entry which is preliminary data.</text>
</comment>
<accession>A0AAV6XVZ3</accession>
<evidence type="ECO:0000256" key="2">
    <source>
        <dbReference type="ARBA" id="ARBA00023002"/>
    </source>
</evidence>
<evidence type="ECO:0000256" key="1">
    <source>
        <dbReference type="ARBA" id="ARBA00004167"/>
    </source>
</evidence>
<protein>
    <recommendedName>
        <fullName evidence="6">Cytochrome P450 76AD1-like protein</fullName>
    </recommendedName>
</protein>
<dbReference type="GO" id="GO:0005506">
    <property type="term" value="F:iron ion binding"/>
    <property type="evidence" value="ECO:0007669"/>
    <property type="project" value="InterPro"/>
</dbReference>
<dbReference type="PRINTS" id="PR00463">
    <property type="entry name" value="EP450I"/>
</dbReference>
<dbReference type="Proteomes" id="UP000826271">
    <property type="component" value="Unassembled WGS sequence"/>
</dbReference>
<gene>
    <name evidence="4" type="ORF">BUALT_Bualt03G0161900</name>
</gene>
<dbReference type="GO" id="GO:0016020">
    <property type="term" value="C:membrane"/>
    <property type="evidence" value="ECO:0007669"/>
    <property type="project" value="UniProtKB-SubCell"/>
</dbReference>
<feature type="transmembrane region" description="Helical" evidence="3">
    <location>
        <begin position="6"/>
        <end position="24"/>
    </location>
</feature>
<dbReference type="GO" id="GO:0016705">
    <property type="term" value="F:oxidoreductase activity, acting on paired donors, with incorporation or reduction of molecular oxygen"/>
    <property type="evidence" value="ECO:0007669"/>
    <property type="project" value="InterPro"/>
</dbReference>
<dbReference type="AlphaFoldDB" id="A0AAV6XVZ3"/>
<name>A0AAV6XVZ3_9LAMI</name>
<evidence type="ECO:0000313" key="5">
    <source>
        <dbReference type="Proteomes" id="UP000826271"/>
    </source>
</evidence>
<dbReference type="InterPro" id="IPR001128">
    <property type="entry name" value="Cyt_P450"/>
</dbReference>
<sequence>MAIDFLTVFLLIVFPIISTCFLVLGSNSWYKRSSTKLPPGPSPIPFIGNLLQLGQNPHRSLAKLSKTYGPLMHLKLGTIHTIVVSSVEMAKEVLQKHDQACSGRAAPSAAHALNHHKSSIPWLPVASKWRRLRKIMKEQVSLMHQLDANNSLVQLRDYLQECSTSGRVVDIREIGFKTSLNLLASTFFSVDFAHLDSCSTQEIMENVHALVKNLGTPNLADYFPLVKSIDPQGLKRKTEASLRRLLEIFGETLNRRLQSRGISSGTSPRKKDLLEALLGLNQEDESDFSLDDIKHLMIVSNFSMDFDS</sequence>
<organism evidence="4 5">
    <name type="scientific">Buddleja alternifolia</name>
    <dbReference type="NCBI Taxonomy" id="168488"/>
    <lineage>
        <taxon>Eukaryota</taxon>
        <taxon>Viridiplantae</taxon>
        <taxon>Streptophyta</taxon>
        <taxon>Embryophyta</taxon>
        <taxon>Tracheophyta</taxon>
        <taxon>Spermatophyta</taxon>
        <taxon>Magnoliopsida</taxon>
        <taxon>eudicotyledons</taxon>
        <taxon>Gunneridae</taxon>
        <taxon>Pentapetalae</taxon>
        <taxon>asterids</taxon>
        <taxon>lamiids</taxon>
        <taxon>Lamiales</taxon>
        <taxon>Scrophulariaceae</taxon>
        <taxon>Buddlejeae</taxon>
        <taxon>Buddleja</taxon>
    </lineage>
</organism>
<keyword evidence="2" id="KW-0560">Oxidoreductase</keyword>
<dbReference type="Gene3D" id="1.10.630.10">
    <property type="entry name" value="Cytochrome P450"/>
    <property type="match status" value="1"/>
</dbReference>
<keyword evidence="3" id="KW-0812">Transmembrane</keyword>